<proteinExistence type="predicted"/>
<feature type="region of interest" description="Disordered" evidence="1">
    <location>
        <begin position="1"/>
        <end position="21"/>
    </location>
</feature>
<keyword evidence="2" id="KW-1133">Transmembrane helix</keyword>
<dbReference type="InterPro" id="IPR011059">
    <property type="entry name" value="Metal-dep_hydrolase_composite"/>
</dbReference>
<keyword evidence="2" id="KW-0472">Membrane</keyword>
<dbReference type="InterPro" id="IPR051781">
    <property type="entry name" value="Metallo-dep_Hydrolase"/>
</dbReference>
<evidence type="ECO:0000256" key="2">
    <source>
        <dbReference type="SAM" id="Phobius"/>
    </source>
</evidence>
<dbReference type="Gene3D" id="3.20.20.140">
    <property type="entry name" value="Metal-dependent hydrolases"/>
    <property type="match status" value="2"/>
</dbReference>
<feature type="transmembrane region" description="Helical" evidence="2">
    <location>
        <begin position="31"/>
        <end position="50"/>
    </location>
</feature>
<dbReference type="PANTHER" id="PTHR43135:SF3">
    <property type="entry name" value="ALPHA-D-RIBOSE 1-METHYLPHOSPHONATE 5-TRIPHOSPHATE DIPHOSPHATASE"/>
    <property type="match status" value="1"/>
</dbReference>
<evidence type="ECO:0000259" key="3">
    <source>
        <dbReference type="Pfam" id="PF01979"/>
    </source>
</evidence>
<dbReference type="Pfam" id="PF01979">
    <property type="entry name" value="Amidohydro_1"/>
    <property type="match status" value="1"/>
</dbReference>
<sequence>MSDYQRLPQQDPEDGPFGQPQKTDFLRKKSTLLIAAAVVVLLAISAYVLGSANEFSHNKVHFEDAGISSEHFALGLAKCKAINRENKHAYAAAETRTLNPRFVNGTVATLFKNGYIFDGVSEAFQGDLLIDNGLIIQVGGEIEVPEGATVVDLKGHILTPGIIDMHSHLGVHSWPELDATDDTNEMTEPVTPYVRILDGFNPSDHAREWVVSGGITTSLILPGSGNVIGGEGYPVKMRKVDTLSNEDMLVEVGVKNKWRYMKMACGENPKRIYKELNRMPSTRLGAAWVLRQQFTKATEIKVAQDNWCDAAYKLPRFGRHRLNAAFPEDPKYEGLVGILRDDVKLGVHCYETYDIETMIRLSNEFKFKISSFHHALDAYRVPEILKRAYKGVPTIATFSDMFGFKKEAYQSSVNAPRILAEAGIPVALKTDHPVLNAQHLLYEAAQAHHYGLSELLSIAAVTSVPAKSLGLDHRIGKIAVGMDADIVVWERHPLSLGSHPLQVYIDGIAQIEGVDATKWSTQEEPFKFVEYPELVVKYPESDVPEEDNACTEEADTAIITGIKKFILNDVQAFADEGNLAVIIEKGNVVCAGHCDSKMAAMSLRGSPIYDVGGEGVVLPSLFSVGAPNLGLIEIGPERSTGNSKHNLNPDDEVDNAADGLKFGGQHMDEAYKAGILTAVTSPRSKHVVQGVSVAFLTGAKNALSPSNAIIREKVALHLRIGHASKSKLFPTVSSQIAFMRSSLEKGITDFSRGAKDDFALAANGELPLVIEVNNRDEIIRIIQVKKQLEENGANIKISLLGATEAWTVAEHLAEANIGVILRPFRCTPDKWTAQQCLPGAPLSEETGFSVLHKAGVKVGLAAIEPENVRELSWIAGWAKSDAGLTEKEAIGLVSWNLAEIVGLPPNPSGLVIYNGDPFEFGAKISAIVGGGKSGIHCNPRAF</sequence>
<dbReference type="CDD" id="cd01309">
    <property type="entry name" value="Met_dep_hydrolase_C"/>
    <property type="match status" value="1"/>
</dbReference>
<accession>A0A9P6MKH9</accession>
<keyword evidence="5" id="KW-1185">Reference proteome</keyword>
<dbReference type="InterPro" id="IPR032466">
    <property type="entry name" value="Metal_Hydrolase"/>
</dbReference>
<evidence type="ECO:0000313" key="4">
    <source>
        <dbReference type="EMBL" id="KAG0006630.1"/>
    </source>
</evidence>
<name>A0A9P6MKH9_9FUNG</name>
<dbReference type="OrthoDB" id="10258955at2759"/>
<dbReference type="AlphaFoldDB" id="A0A9P6MKH9"/>
<evidence type="ECO:0000256" key="1">
    <source>
        <dbReference type="SAM" id="MobiDB-lite"/>
    </source>
</evidence>
<reference evidence="4" key="1">
    <citation type="journal article" date="2020" name="Fungal Divers.">
        <title>Resolving the Mortierellaceae phylogeny through synthesis of multi-gene phylogenetics and phylogenomics.</title>
        <authorList>
            <person name="Vandepol N."/>
            <person name="Liber J."/>
            <person name="Desiro A."/>
            <person name="Na H."/>
            <person name="Kennedy M."/>
            <person name="Barry K."/>
            <person name="Grigoriev I.V."/>
            <person name="Miller A.N."/>
            <person name="O'Donnell K."/>
            <person name="Stajich J.E."/>
            <person name="Bonito G."/>
        </authorList>
    </citation>
    <scope>NUCLEOTIDE SEQUENCE</scope>
    <source>
        <strain evidence="4">MES-2147</strain>
    </source>
</reference>
<organism evidence="4 5">
    <name type="scientific">Modicella reniformis</name>
    <dbReference type="NCBI Taxonomy" id="1440133"/>
    <lineage>
        <taxon>Eukaryota</taxon>
        <taxon>Fungi</taxon>
        <taxon>Fungi incertae sedis</taxon>
        <taxon>Mucoromycota</taxon>
        <taxon>Mortierellomycotina</taxon>
        <taxon>Mortierellomycetes</taxon>
        <taxon>Mortierellales</taxon>
        <taxon>Mortierellaceae</taxon>
        <taxon>Modicella</taxon>
    </lineage>
</organism>
<dbReference type="EMBL" id="JAAAHW010000083">
    <property type="protein sequence ID" value="KAG0006630.1"/>
    <property type="molecule type" value="Genomic_DNA"/>
</dbReference>
<gene>
    <name evidence="4" type="ORF">BGZ65_005824</name>
</gene>
<dbReference type="Proteomes" id="UP000749646">
    <property type="component" value="Unassembled WGS sequence"/>
</dbReference>
<comment type="caution">
    <text evidence="4">The sequence shown here is derived from an EMBL/GenBank/DDBJ whole genome shotgun (WGS) entry which is preliminary data.</text>
</comment>
<dbReference type="Gene3D" id="2.30.40.10">
    <property type="entry name" value="Urease, subunit C, domain 1"/>
    <property type="match status" value="1"/>
</dbReference>
<keyword evidence="2" id="KW-0812">Transmembrane</keyword>
<dbReference type="SUPFAM" id="SSF51556">
    <property type="entry name" value="Metallo-dependent hydrolases"/>
    <property type="match status" value="1"/>
</dbReference>
<dbReference type="InterPro" id="IPR006680">
    <property type="entry name" value="Amidohydro-rel"/>
</dbReference>
<dbReference type="PANTHER" id="PTHR43135">
    <property type="entry name" value="ALPHA-D-RIBOSE 1-METHYLPHOSPHONATE 5-TRIPHOSPHATE DIPHOSPHATASE"/>
    <property type="match status" value="1"/>
</dbReference>
<dbReference type="GO" id="GO:0016810">
    <property type="term" value="F:hydrolase activity, acting on carbon-nitrogen (but not peptide) bonds"/>
    <property type="evidence" value="ECO:0007669"/>
    <property type="project" value="InterPro"/>
</dbReference>
<evidence type="ECO:0000313" key="5">
    <source>
        <dbReference type="Proteomes" id="UP000749646"/>
    </source>
</evidence>
<protein>
    <recommendedName>
        <fullName evidence="3">Amidohydrolase-related domain-containing protein</fullName>
    </recommendedName>
</protein>
<feature type="domain" description="Amidohydrolase-related" evidence="3">
    <location>
        <begin position="408"/>
        <end position="502"/>
    </location>
</feature>
<dbReference type="SUPFAM" id="SSF51338">
    <property type="entry name" value="Composite domain of metallo-dependent hydrolases"/>
    <property type="match status" value="1"/>
</dbReference>